<evidence type="ECO:0000256" key="6">
    <source>
        <dbReference type="ARBA" id="ARBA00022679"/>
    </source>
</evidence>
<dbReference type="Gene3D" id="1.10.287.130">
    <property type="match status" value="1"/>
</dbReference>
<keyword evidence="11" id="KW-0812">Transmembrane</keyword>
<keyword evidence="9" id="KW-0067">ATP-binding</keyword>
<dbReference type="SUPFAM" id="SSF55874">
    <property type="entry name" value="ATPase domain of HSP90 chaperone/DNA topoisomerase II/histidine kinase"/>
    <property type="match status" value="1"/>
</dbReference>
<name>A0ABY7WP33_9LACO</name>
<evidence type="ECO:0000256" key="5">
    <source>
        <dbReference type="ARBA" id="ARBA00022553"/>
    </source>
</evidence>
<dbReference type="InterPro" id="IPR050980">
    <property type="entry name" value="2C_sensor_his_kinase"/>
</dbReference>
<keyword evidence="7" id="KW-0547">Nucleotide-binding</keyword>
<reference evidence="14 15" key="1">
    <citation type="submission" date="2023-02" db="EMBL/GenBank/DDBJ databases">
        <title>Genome sequence of Lacticaseibacillus sp. KACC 23028.</title>
        <authorList>
            <person name="Kim S."/>
            <person name="Heo J."/>
            <person name="Kwon S.-W."/>
        </authorList>
    </citation>
    <scope>NUCLEOTIDE SEQUENCE [LARGE SCALE GENOMIC DNA]</scope>
    <source>
        <strain evidence="14 15">KACC 23028</strain>
    </source>
</reference>
<evidence type="ECO:0000313" key="15">
    <source>
        <dbReference type="Proteomes" id="UP001220377"/>
    </source>
</evidence>
<feature type="transmembrane region" description="Helical" evidence="11">
    <location>
        <begin position="62"/>
        <end position="86"/>
    </location>
</feature>
<gene>
    <name evidence="14" type="ORF">PQ472_06365</name>
</gene>
<evidence type="ECO:0000256" key="3">
    <source>
        <dbReference type="ARBA" id="ARBA00012438"/>
    </source>
</evidence>
<dbReference type="GO" id="GO:0016301">
    <property type="term" value="F:kinase activity"/>
    <property type="evidence" value="ECO:0007669"/>
    <property type="project" value="UniProtKB-KW"/>
</dbReference>
<dbReference type="InterPro" id="IPR005467">
    <property type="entry name" value="His_kinase_dom"/>
</dbReference>
<dbReference type="PROSITE" id="PS50109">
    <property type="entry name" value="HIS_KIN"/>
    <property type="match status" value="1"/>
</dbReference>
<dbReference type="InterPro" id="IPR003661">
    <property type="entry name" value="HisK_dim/P_dom"/>
</dbReference>
<evidence type="ECO:0000259" key="12">
    <source>
        <dbReference type="PROSITE" id="PS50109"/>
    </source>
</evidence>
<dbReference type="InterPro" id="IPR003594">
    <property type="entry name" value="HATPase_dom"/>
</dbReference>
<dbReference type="SMART" id="SM00388">
    <property type="entry name" value="HisKA"/>
    <property type="match status" value="1"/>
</dbReference>
<dbReference type="InterPro" id="IPR036097">
    <property type="entry name" value="HisK_dim/P_sf"/>
</dbReference>
<dbReference type="CDD" id="cd00082">
    <property type="entry name" value="HisKA"/>
    <property type="match status" value="1"/>
</dbReference>
<dbReference type="Pfam" id="PF00672">
    <property type="entry name" value="HAMP"/>
    <property type="match status" value="1"/>
</dbReference>
<evidence type="ECO:0000256" key="2">
    <source>
        <dbReference type="ARBA" id="ARBA00004651"/>
    </source>
</evidence>
<dbReference type="RefSeq" id="WP_274258406.1">
    <property type="nucleotide sequence ID" value="NZ_CP117884.1"/>
</dbReference>
<dbReference type="InterPro" id="IPR003660">
    <property type="entry name" value="HAMP_dom"/>
</dbReference>
<keyword evidence="10" id="KW-0902">Two-component regulatory system</keyword>
<proteinExistence type="predicted"/>
<dbReference type="SMART" id="SM00387">
    <property type="entry name" value="HATPase_c"/>
    <property type="match status" value="1"/>
</dbReference>
<dbReference type="CDD" id="cd06225">
    <property type="entry name" value="HAMP"/>
    <property type="match status" value="1"/>
</dbReference>
<keyword evidence="11" id="KW-0472">Membrane</keyword>
<keyword evidence="8 14" id="KW-0418">Kinase</keyword>
<dbReference type="SUPFAM" id="SSF158472">
    <property type="entry name" value="HAMP domain-like"/>
    <property type="match status" value="1"/>
</dbReference>
<evidence type="ECO:0000256" key="7">
    <source>
        <dbReference type="ARBA" id="ARBA00022741"/>
    </source>
</evidence>
<comment type="catalytic activity">
    <reaction evidence="1">
        <text>ATP + protein L-histidine = ADP + protein N-phospho-L-histidine.</text>
        <dbReference type="EC" id="2.7.13.3"/>
    </reaction>
</comment>
<dbReference type="Gene3D" id="3.30.565.10">
    <property type="entry name" value="Histidine kinase-like ATPase, C-terminal domain"/>
    <property type="match status" value="1"/>
</dbReference>
<dbReference type="SMART" id="SM00304">
    <property type="entry name" value="HAMP"/>
    <property type="match status" value="1"/>
</dbReference>
<keyword evidence="11" id="KW-1133">Transmembrane helix</keyword>
<organism evidence="14 15">
    <name type="scientific">Lacticaseibacillus pabuli</name>
    <dbReference type="NCBI Taxonomy" id="3025672"/>
    <lineage>
        <taxon>Bacteria</taxon>
        <taxon>Bacillati</taxon>
        <taxon>Bacillota</taxon>
        <taxon>Bacilli</taxon>
        <taxon>Lactobacillales</taxon>
        <taxon>Lactobacillaceae</taxon>
        <taxon>Lacticaseibacillus</taxon>
    </lineage>
</organism>
<accession>A0ABY7WP33</accession>
<keyword evidence="4" id="KW-1003">Cell membrane</keyword>
<sequence>MAKLKRKLADLPIREALLRITLTGTLVASVMIMVFLFVWNALLNLWAINFLASDNWRFLGFSAQTVGVFALFGGAILGSFLILALVMRKTAAVFYNIKLASSLKQLNHGVEQIQNQSLDFELHSPNHDELGDLTRSFDEMRQALQAALQQSWQLLEDQKEVNAAFSHDLRTPLTVLQGNVEMLTSSQNENNTEALVQDMQRQLQRVTDFVSLMSKITSLQAAPIEKDDCTPEQFSALIHDEASHLSADLPVNLKLADQRKTKASFKLATSAVLEVLDNQLNNAQKFAKSTIDLSVVLTTHDLQVTVTNDGPQLSKVELANVRVPFFSQQKAGHHLGVGMYICKVICQTHGGDFTVRNVPGGVTTIARFSLE</sequence>
<evidence type="ECO:0000313" key="14">
    <source>
        <dbReference type="EMBL" id="WDF81559.1"/>
    </source>
</evidence>
<feature type="domain" description="HAMP" evidence="13">
    <location>
        <begin position="97"/>
        <end position="149"/>
    </location>
</feature>
<dbReference type="EMBL" id="CP117884">
    <property type="protein sequence ID" value="WDF81559.1"/>
    <property type="molecule type" value="Genomic_DNA"/>
</dbReference>
<dbReference type="Gene3D" id="6.10.340.10">
    <property type="match status" value="1"/>
</dbReference>
<evidence type="ECO:0000256" key="1">
    <source>
        <dbReference type="ARBA" id="ARBA00000085"/>
    </source>
</evidence>
<keyword evidence="6" id="KW-0808">Transferase</keyword>
<evidence type="ECO:0000256" key="4">
    <source>
        <dbReference type="ARBA" id="ARBA00022475"/>
    </source>
</evidence>
<dbReference type="EC" id="2.7.13.3" evidence="3"/>
<dbReference type="PANTHER" id="PTHR44936:SF10">
    <property type="entry name" value="SENSOR PROTEIN RSTB"/>
    <property type="match status" value="1"/>
</dbReference>
<protein>
    <recommendedName>
        <fullName evidence="3">histidine kinase</fullName>
        <ecNumber evidence="3">2.7.13.3</ecNumber>
    </recommendedName>
</protein>
<evidence type="ECO:0000259" key="13">
    <source>
        <dbReference type="PROSITE" id="PS50885"/>
    </source>
</evidence>
<evidence type="ECO:0000256" key="8">
    <source>
        <dbReference type="ARBA" id="ARBA00022777"/>
    </source>
</evidence>
<dbReference type="SUPFAM" id="SSF47384">
    <property type="entry name" value="Homodimeric domain of signal transducing histidine kinase"/>
    <property type="match status" value="1"/>
</dbReference>
<dbReference type="PANTHER" id="PTHR44936">
    <property type="entry name" value="SENSOR PROTEIN CREC"/>
    <property type="match status" value="1"/>
</dbReference>
<dbReference type="Pfam" id="PF00512">
    <property type="entry name" value="HisKA"/>
    <property type="match status" value="1"/>
</dbReference>
<evidence type="ECO:0000256" key="9">
    <source>
        <dbReference type="ARBA" id="ARBA00022840"/>
    </source>
</evidence>
<evidence type="ECO:0000256" key="10">
    <source>
        <dbReference type="ARBA" id="ARBA00023012"/>
    </source>
</evidence>
<feature type="transmembrane region" description="Helical" evidence="11">
    <location>
        <begin position="20"/>
        <end position="42"/>
    </location>
</feature>
<dbReference type="Pfam" id="PF02518">
    <property type="entry name" value="HATPase_c"/>
    <property type="match status" value="1"/>
</dbReference>
<dbReference type="Proteomes" id="UP001220377">
    <property type="component" value="Chromosome"/>
</dbReference>
<dbReference type="PROSITE" id="PS50885">
    <property type="entry name" value="HAMP"/>
    <property type="match status" value="1"/>
</dbReference>
<keyword evidence="5" id="KW-0597">Phosphoprotein</keyword>
<keyword evidence="15" id="KW-1185">Reference proteome</keyword>
<dbReference type="InterPro" id="IPR036890">
    <property type="entry name" value="HATPase_C_sf"/>
</dbReference>
<evidence type="ECO:0000256" key="11">
    <source>
        <dbReference type="SAM" id="Phobius"/>
    </source>
</evidence>
<comment type="subcellular location">
    <subcellularLocation>
        <location evidence="2">Cell membrane</location>
        <topology evidence="2">Multi-pass membrane protein</topology>
    </subcellularLocation>
</comment>
<feature type="domain" description="Histidine kinase" evidence="12">
    <location>
        <begin position="164"/>
        <end position="371"/>
    </location>
</feature>